<evidence type="ECO:0000313" key="5">
    <source>
        <dbReference type="EMBL" id="CAB3369461.1"/>
    </source>
</evidence>
<dbReference type="PANTHER" id="PTHR24252:SF7">
    <property type="entry name" value="HYALIN"/>
    <property type="match status" value="1"/>
</dbReference>
<evidence type="ECO:0000256" key="3">
    <source>
        <dbReference type="SAM" id="SignalP"/>
    </source>
</evidence>
<dbReference type="InterPro" id="IPR009003">
    <property type="entry name" value="Peptidase_S1_PA"/>
</dbReference>
<reference evidence="5 6" key="1">
    <citation type="submission" date="2020-04" db="EMBL/GenBank/DDBJ databases">
        <authorList>
            <person name="Alioto T."/>
            <person name="Alioto T."/>
            <person name="Gomez Garrido J."/>
        </authorList>
    </citation>
    <scope>NUCLEOTIDE SEQUENCE [LARGE SCALE GENOMIC DNA]</scope>
</reference>
<evidence type="ECO:0000256" key="2">
    <source>
        <dbReference type="SAM" id="MobiDB-lite"/>
    </source>
</evidence>
<dbReference type="InterPro" id="IPR043504">
    <property type="entry name" value="Peptidase_S1_PA_chymotrypsin"/>
</dbReference>
<feature type="signal peptide" evidence="3">
    <location>
        <begin position="1"/>
        <end position="20"/>
    </location>
</feature>
<evidence type="ECO:0000313" key="6">
    <source>
        <dbReference type="Proteomes" id="UP000494165"/>
    </source>
</evidence>
<dbReference type="GO" id="GO:0004252">
    <property type="term" value="F:serine-type endopeptidase activity"/>
    <property type="evidence" value="ECO:0007669"/>
    <property type="project" value="InterPro"/>
</dbReference>
<dbReference type="Pfam" id="PF00089">
    <property type="entry name" value="Trypsin"/>
    <property type="match status" value="1"/>
</dbReference>
<dbReference type="PANTHER" id="PTHR24252">
    <property type="entry name" value="ACROSIN-RELATED"/>
    <property type="match status" value="1"/>
</dbReference>
<dbReference type="InterPro" id="IPR001314">
    <property type="entry name" value="Peptidase_S1A"/>
</dbReference>
<dbReference type="InterPro" id="IPR001254">
    <property type="entry name" value="Trypsin_dom"/>
</dbReference>
<dbReference type="PROSITE" id="PS50240">
    <property type="entry name" value="TRYPSIN_DOM"/>
    <property type="match status" value="1"/>
</dbReference>
<feature type="compositionally biased region" description="Basic and acidic residues" evidence="2">
    <location>
        <begin position="41"/>
        <end position="52"/>
    </location>
</feature>
<evidence type="ECO:0000259" key="4">
    <source>
        <dbReference type="PROSITE" id="PS50240"/>
    </source>
</evidence>
<gene>
    <name evidence="5" type="ORF">CLODIP_2_CD12299</name>
</gene>
<dbReference type="PROSITE" id="PS00134">
    <property type="entry name" value="TRYPSIN_HIS"/>
    <property type="match status" value="1"/>
</dbReference>
<organism evidence="5 6">
    <name type="scientific">Cloeon dipterum</name>
    <dbReference type="NCBI Taxonomy" id="197152"/>
    <lineage>
        <taxon>Eukaryota</taxon>
        <taxon>Metazoa</taxon>
        <taxon>Ecdysozoa</taxon>
        <taxon>Arthropoda</taxon>
        <taxon>Hexapoda</taxon>
        <taxon>Insecta</taxon>
        <taxon>Pterygota</taxon>
        <taxon>Palaeoptera</taxon>
        <taxon>Ephemeroptera</taxon>
        <taxon>Pisciforma</taxon>
        <taxon>Baetidae</taxon>
        <taxon>Cloeon</taxon>
    </lineage>
</organism>
<dbReference type="FunFam" id="2.40.10.10:FF:000068">
    <property type="entry name" value="transmembrane protease serine 2"/>
    <property type="match status" value="1"/>
</dbReference>
<dbReference type="PRINTS" id="PR00722">
    <property type="entry name" value="CHYMOTRYPSIN"/>
</dbReference>
<protein>
    <recommendedName>
        <fullName evidence="4">Peptidase S1 domain-containing protein</fullName>
    </recommendedName>
</protein>
<proteinExistence type="predicted"/>
<dbReference type="Gene3D" id="2.40.10.10">
    <property type="entry name" value="Trypsin-like serine proteases"/>
    <property type="match status" value="1"/>
</dbReference>
<feature type="region of interest" description="Disordered" evidence="2">
    <location>
        <begin position="41"/>
        <end position="65"/>
    </location>
</feature>
<dbReference type="EMBL" id="CADEPI010000045">
    <property type="protein sequence ID" value="CAB3369461.1"/>
    <property type="molecule type" value="Genomic_DNA"/>
</dbReference>
<dbReference type="AlphaFoldDB" id="A0A8S1CMR5"/>
<name>A0A8S1CMR5_9INSE</name>
<comment type="caution">
    <text evidence="5">The sequence shown here is derived from an EMBL/GenBank/DDBJ whole genome shotgun (WGS) entry which is preliminary data.</text>
</comment>
<dbReference type="Proteomes" id="UP000494165">
    <property type="component" value="Unassembled WGS sequence"/>
</dbReference>
<dbReference type="InterPro" id="IPR018114">
    <property type="entry name" value="TRYPSIN_HIS"/>
</dbReference>
<feature type="chain" id="PRO_5035831643" description="Peptidase S1 domain-containing protein" evidence="3">
    <location>
        <begin position="21"/>
        <end position="185"/>
    </location>
</feature>
<dbReference type="SUPFAM" id="SSF50494">
    <property type="entry name" value="Trypsin-like serine proteases"/>
    <property type="match status" value="1"/>
</dbReference>
<feature type="domain" description="Peptidase S1" evidence="4">
    <location>
        <begin position="77"/>
        <end position="185"/>
    </location>
</feature>
<evidence type="ECO:0000256" key="1">
    <source>
        <dbReference type="ARBA" id="ARBA00023157"/>
    </source>
</evidence>
<keyword evidence="3" id="KW-0732">Signal</keyword>
<dbReference type="OrthoDB" id="5565075at2759"/>
<accession>A0A8S1CMR5</accession>
<keyword evidence="6" id="KW-1185">Reference proteome</keyword>
<keyword evidence="1" id="KW-1015">Disulfide bond</keyword>
<dbReference type="GO" id="GO:0006508">
    <property type="term" value="P:proteolysis"/>
    <property type="evidence" value="ECO:0007669"/>
    <property type="project" value="InterPro"/>
</dbReference>
<sequence>MHAFAAALLVFAIIAQQAFSQEGRNTRPIKKPLVFASQAEKDAYDEKTKPTGDGKTAGKTPPLKNAGRPMAKIMAHIIGGNRATRGQMPWIVGLVLNSASFCGGSLITQGAVLTAAHCAKKVKRFTVYIGMQNYGSKTETGRVVMTATKRVVHKGFSKSMLENDIAIIKLPKRVTIGKVTKFLMN</sequence>